<organism evidence="5 6">
    <name type="scientific">Candidatus Methanoperedens nitratireducens</name>
    <dbReference type="NCBI Taxonomy" id="1392998"/>
    <lineage>
        <taxon>Archaea</taxon>
        <taxon>Methanobacteriati</taxon>
        <taxon>Methanobacteriota</taxon>
        <taxon>Stenosarchaea group</taxon>
        <taxon>Methanomicrobia</taxon>
        <taxon>Methanosarcinales</taxon>
        <taxon>ANME-2 cluster</taxon>
        <taxon>Candidatus Methanoperedentaceae</taxon>
        <taxon>Candidatus Methanoperedens</taxon>
    </lineage>
</organism>
<proteinExistence type="predicted"/>
<dbReference type="AlphaFoldDB" id="A0A284VNL2"/>
<dbReference type="NCBIfam" id="NF033517">
    <property type="entry name" value="transpos_IS66"/>
    <property type="match status" value="1"/>
</dbReference>
<keyword evidence="6" id="KW-1185">Reference proteome</keyword>
<evidence type="ECO:0000256" key="1">
    <source>
        <dbReference type="SAM" id="MobiDB-lite"/>
    </source>
</evidence>
<feature type="region of interest" description="Disordered" evidence="1">
    <location>
        <begin position="55"/>
        <end position="102"/>
    </location>
</feature>
<feature type="domain" description="DUF6444" evidence="4">
    <location>
        <begin position="31"/>
        <end position="101"/>
    </location>
</feature>
<dbReference type="PANTHER" id="PTHR33678:SF1">
    <property type="entry name" value="BLL1576 PROTEIN"/>
    <property type="match status" value="1"/>
</dbReference>
<evidence type="ECO:0000259" key="4">
    <source>
        <dbReference type="Pfam" id="PF20042"/>
    </source>
</evidence>
<dbReference type="InterPro" id="IPR024474">
    <property type="entry name" value="Znf_dom_IS66"/>
</dbReference>
<feature type="domain" description="Transposase IS66 central" evidence="2">
    <location>
        <begin position="177"/>
        <end position="457"/>
    </location>
</feature>
<evidence type="ECO:0000313" key="6">
    <source>
        <dbReference type="Proteomes" id="UP000218615"/>
    </source>
</evidence>
<feature type="domain" description="Transposase IS66 zinc-finger binding" evidence="3">
    <location>
        <begin position="118"/>
        <end position="161"/>
    </location>
</feature>
<protein>
    <submittedName>
        <fullName evidence="5">Transposase</fullName>
    </submittedName>
</protein>
<sequence>MKLDIKREDILAVYEAGPEAVITLINSIIAENQKIIDQQAMRIVQLEERVKSLEERLNKNSRNSSKPPSTDNFAYEKPKPKSQRVKSGKKVGGQEGHIGTTLKMVDNPDETELYKIEKCKNCGKNQRDLKVKDYEIRQVFDIPPVSIRVKEHRAEVKICTCGCINTADFPEDVKYPVQYGPRLTGLAVYLHDYQLIPYDRCCELLSDVCGSMISPATLIRAEKICFEKLEYFENEVKKLLSQSPVVHFDETGMRINGQRNWLHVASTGQMTYYMAHIKRGSEAMDDMEILPGFSGNAVHDFWRPYFKYGCKHSLCNSHLSRELTGIYENYNQLWSNDMKVLLLEAKSCVDETRTTSDCLEPDQIIQFEKRYDEITKIGIEENPSLIIPQSQSKKRGKKSQSKPKNLLDRFIGYKEDILRFIHDFDVPFENNQAERDVRMMKVQQKISGTFRSTQGADSFCRIRGYISSVKKNKLSVIDAIQDALSGKPFIPNTAE</sequence>
<reference evidence="6" key="1">
    <citation type="submission" date="2017-06" db="EMBL/GenBank/DDBJ databases">
        <authorList>
            <person name="Cremers G."/>
        </authorList>
    </citation>
    <scope>NUCLEOTIDE SEQUENCE [LARGE SCALE GENOMIC DNA]</scope>
</reference>
<feature type="compositionally biased region" description="Basic residues" evidence="1">
    <location>
        <begin position="80"/>
        <end position="89"/>
    </location>
</feature>
<gene>
    <name evidence="5" type="ORF">MNV_2050009</name>
</gene>
<feature type="compositionally biased region" description="Low complexity" evidence="1">
    <location>
        <begin position="60"/>
        <end position="69"/>
    </location>
</feature>
<name>A0A284VNL2_9EURY</name>
<evidence type="ECO:0000313" key="5">
    <source>
        <dbReference type="EMBL" id="SNQ60854.1"/>
    </source>
</evidence>
<evidence type="ECO:0000259" key="3">
    <source>
        <dbReference type="Pfam" id="PF13005"/>
    </source>
</evidence>
<dbReference type="Pfam" id="PF20042">
    <property type="entry name" value="DUF6444"/>
    <property type="match status" value="1"/>
</dbReference>
<dbReference type="Proteomes" id="UP000218615">
    <property type="component" value="Unassembled WGS sequence"/>
</dbReference>
<dbReference type="PANTHER" id="PTHR33678">
    <property type="entry name" value="BLL1576 PROTEIN"/>
    <property type="match status" value="1"/>
</dbReference>
<dbReference type="InterPro" id="IPR004291">
    <property type="entry name" value="Transposase_IS66_central"/>
</dbReference>
<dbReference type="Pfam" id="PF03050">
    <property type="entry name" value="DDE_Tnp_IS66"/>
    <property type="match status" value="1"/>
</dbReference>
<dbReference type="EMBL" id="FZMP01000119">
    <property type="protein sequence ID" value="SNQ60854.1"/>
    <property type="molecule type" value="Genomic_DNA"/>
</dbReference>
<dbReference type="InterPro" id="IPR052344">
    <property type="entry name" value="Transposase-related"/>
</dbReference>
<dbReference type="InterPro" id="IPR045618">
    <property type="entry name" value="DUF6444"/>
</dbReference>
<dbReference type="Pfam" id="PF13005">
    <property type="entry name" value="zf-IS66"/>
    <property type="match status" value="1"/>
</dbReference>
<accession>A0A284VNL2</accession>
<evidence type="ECO:0000259" key="2">
    <source>
        <dbReference type="Pfam" id="PF03050"/>
    </source>
</evidence>